<dbReference type="AlphaFoldDB" id="A0A4P9W4D2"/>
<sequence>MDVSRMIGLCGQSKCPRESLRLSGPLACSLFSIRRASSPSQTKHPLNANLAHSLRQPSLSLHIGSFTASVTASSSEEATAKRKGGGSRRDKWDANMDRRQDAPGDTEASAPPPAANPLPPNKPRPRSQDDFDLDTDIDAMDVEEPTPAAMVYGGGSGGQGRYQGTDEASLHQLSGKYKGGAEEKLVDRNFFNDSRIVWPDFPDEFDDSSFFLR</sequence>
<dbReference type="EMBL" id="KZ997594">
    <property type="protein sequence ID" value="RKO87209.1"/>
    <property type="molecule type" value="Genomic_DNA"/>
</dbReference>
<evidence type="ECO:0000313" key="3">
    <source>
        <dbReference type="Proteomes" id="UP000269721"/>
    </source>
</evidence>
<name>A0A4P9W4D2_9FUNG</name>
<feature type="compositionally biased region" description="Basic and acidic residues" evidence="1">
    <location>
        <begin position="87"/>
        <end position="102"/>
    </location>
</feature>
<dbReference type="Proteomes" id="UP000269721">
    <property type="component" value="Unassembled WGS sequence"/>
</dbReference>
<feature type="region of interest" description="Disordered" evidence="1">
    <location>
        <begin position="69"/>
        <end position="132"/>
    </location>
</feature>
<feature type="compositionally biased region" description="Pro residues" evidence="1">
    <location>
        <begin position="110"/>
        <end position="122"/>
    </location>
</feature>
<gene>
    <name evidence="2" type="ORF">BDK51DRAFT_41127</name>
</gene>
<protein>
    <submittedName>
        <fullName evidence="2">Uncharacterized protein</fullName>
    </submittedName>
</protein>
<evidence type="ECO:0000256" key="1">
    <source>
        <dbReference type="SAM" id="MobiDB-lite"/>
    </source>
</evidence>
<organism evidence="2 3">
    <name type="scientific">Blyttiomyces helicus</name>
    <dbReference type="NCBI Taxonomy" id="388810"/>
    <lineage>
        <taxon>Eukaryota</taxon>
        <taxon>Fungi</taxon>
        <taxon>Fungi incertae sedis</taxon>
        <taxon>Chytridiomycota</taxon>
        <taxon>Chytridiomycota incertae sedis</taxon>
        <taxon>Chytridiomycetes</taxon>
        <taxon>Chytridiomycetes incertae sedis</taxon>
        <taxon>Blyttiomyces</taxon>
    </lineage>
</organism>
<reference evidence="3" key="1">
    <citation type="journal article" date="2018" name="Nat. Microbiol.">
        <title>Leveraging single-cell genomics to expand the fungal tree of life.</title>
        <authorList>
            <person name="Ahrendt S.R."/>
            <person name="Quandt C.A."/>
            <person name="Ciobanu D."/>
            <person name="Clum A."/>
            <person name="Salamov A."/>
            <person name="Andreopoulos B."/>
            <person name="Cheng J.F."/>
            <person name="Woyke T."/>
            <person name="Pelin A."/>
            <person name="Henrissat B."/>
            <person name="Reynolds N.K."/>
            <person name="Benny G.L."/>
            <person name="Smith M.E."/>
            <person name="James T.Y."/>
            <person name="Grigoriev I.V."/>
        </authorList>
    </citation>
    <scope>NUCLEOTIDE SEQUENCE [LARGE SCALE GENOMIC DNA]</scope>
</reference>
<keyword evidence="3" id="KW-1185">Reference proteome</keyword>
<evidence type="ECO:0000313" key="2">
    <source>
        <dbReference type="EMBL" id="RKO87209.1"/>
    </source>
</evidence>
<proteinExistence type="predicted"/>
<accession>A0A4P9W4D2</accession>